<proteinExistence type="predicted"/>
<gene>
    <name evidence="1" type="ORF">SDC9_110497</name>
</gene>
<dbReference type="EMBL" id="VSSQ01019518">
    <property type="protein sequence ID" value="MPM63616.1"/>
    <property type="molecule type" value="Genomic_DNA"/>
</dbReference>
<protein>
    <submittedName>
        <fullName evidence="1">Uncharacterized protein</fullName>
    </submittedName>
</protein>
<organism evidence="1">
    <name type="scientific">bioreactor metagenome</name>
    <dbReference type="NCBI Taxonomy" id="1076179"/>
    <lineage>
        <taxon>unclassified sequences</taxon>
        <taxon>metagenomes</taxon>
        <taxon>ecological metagenomes</taxon>
    </lineage>
</organism>
<name>A0A645BES8_9ZZZZ</name>
<reference evidence="1" key="1">
    <citation type="submission" date="2019-08" db="EMBL/GenBank/DDBJ databases">
        <authorList>
            <person name="Kucharzyk K."/>
            <person name="Murdoch R.W."/>
            <person name="Higgins S."/>
            <person name="Loffler F."/>
        </authorList>
    </citation>
    <scope>NUCLEOTIDE SEQUENCE</scope>
</reference>
<evidence type="ECO:0000313" key="1">
    <source>
        <dbReference type="EMBL" id="MPM63616.1"/>
    </source>
</evidence>
<sequence>MAQNGLLVLFLIKNVHLRGVRIDGHPWQQLGKSAEHAAFPLQRGARMVPRPVGDVAQGIFRGGTAVQENPVKIVRILGVDLLHRFEREIGHADFLTLIDEGRPFQQHVHRRDRFGRFGRFVPQNRSDPRIVMILHVQGVPAVRPQILLPTRKHLFEPQQIEPFRTRLAFAHIMLQLEDHVQIAVFFGPMHRFFAGNAACFADCHDRVGIKNFLQLLHIDFDPRDVHERSPRIIGDFEIPRFFLDMADRIQTEAVDPQVQPPADHPVDFFPHLRIFPVQIGLFRRKDMEIGLARVVIVSPGRAAEEALPSVRQLVFRGIRPQIIVAVRIVFAFFCFEKPRMLVACMVHDQIHNDFNPCSVGCFQQFLEIGHRPEIGMDVLIIGNVIAVVDIRRSVDRVQPDEIHAQRLQIRQFLDDPLQIADAVMVGIPETPGINLITYCIFPPSAHALTFTTEACHGFSCRSFKLEISSPLFWMITSAISSSAEKGCVSSEKLATTSQRSPSYSR</sequence>
<comment type="caution">
    <text evidence="1">The sequence shown here is derived from an EMBL/GenBank/DDBJ whole genome shotgun (WGS) entry which is preliminary data.</text>
</comment>
<accession>A0A645BES8</accession>
<dbReference type="AlphaFoldDB" id="A0A645BES8"/>